<dbReference type="EMBL" id="AVOT02061203">
    <property type="protein sequence ID" value="MBW0554498.1"/>
    <property type="molecule type" value="Genomic_DNA"/>
</dbReference>
<dbReference type="Proteomes" id="UP000765509">
    <property type="component" value="Unassembled WGS sequence"/>
</dbReference>
<protein>
    <submittedName>
        <fullName evidence="1">Uncharacterized protein</fullName>
    </submittedName>
</protein>
<evidence type="ECO:0000313" key="1">
    <source>
        <dbReference type="EMBL" id="MBW0554498.1"/>
    </source>
</evidence>
<keyword evidence="2" id="KW-1185">Reference proteome</keyword>
<accession>A0A9Q3J1N7</accession>
<name>A0A9Q3J1N7_9BASI</name>
<proteinExistence type="predicted"/>
<organism evidence="1 2">
    <name type="scientific">Austropuccinia psidii MF-1</name>
    <dbReference type="NCBI Taxonomy" id="1389203"/>
    <lineage>
        <taxon>Eukaryota</taxon>
        <taxon>Fungi</taxon>
        <taxon>Dikarya</taxon>
        <taxon>Basidiomycota</taxon>
        <taxon>Pucciniomycotina</taxon>
        <taxon>Pucciniomycetes</taxon>
        <taxon>Pucciniales</taxon>
        <taxon>Sphaerophragmiaceae</taxon>
        <taxon>Austropuccinia</taxon>
    </lineage>
</organism>
<reference evidence="1" key="1">
    <citation type="submission" date="2021-03" db="EMBL/GenBank/DDBJ databases">
        <title>Draft genome sequence of rust myrtle Austropuccinia psidii MF-1, a brazilian biotype.</title>
        <authorList>
            <person name="Quecine M.C."/>
            <person name="Pachon D.M.R."/>
            <person name="Bonatelli M.L."/>
            <person name="Correr F.H."/>
            <person name="Franceschini L.M."/>
            <person name="Leite T.F."/>
            <person name="Margarido G.R.A."/>
            <person name="Almeida C.A."/>
            <person name="Ferrarezi J.A."/>
            <person name="Labate C.A."/>
        </authorList>
    </citation>
    <scope>NUCLEOTIDE SEQUENCE</scope>
    <source>
        <strain evidence="1">MF-1</strain>
    </source>
</reference>
<gene>
    <name evidence="1" type="ORF">O181_094213</name>
</gene>
<comment type="caution">
    <text evidence="1">The sequence shown here is derived from an EMBL/GenBank/DDBJ whole genome shotgun (WGS) entry which is preliminary data.</text>
</comment>
<evidence type="ECO:0000313" key="2">
    <source>
        <dbReference type="Proteomes" id="UP000765509"/>
    </source>
</evidence>
<sequence>MPKPLEGGHELLLTHQDLSGSEEDHRTLRTVEPLSCKVSRLEEGIGNDPSVGRRLSGIYQLQNRSRRIKREAKFRRGSYGRESGLALSNQGLTWKAPKG</sequence>
<dbReference type="AlphaFoldDB" id="A0A9Q3J1N7"/>